<dbReference type="SUPFAM" id="SSF54849">
    <property type="entry name" value="GroEL-intermediate domain like"/>
    <property type="match status" value="1"/>
</dbReference>
<dbReference type="GO" id="GO:0005524">
    <property type="term" value="F:ATP binding"/>
    <property type="evidence" value="ECO:0007669"/>
    <property type="project" value="UniProtKB-KW"/>
</dbReference>
<evidence type="ECO:0000256" key="4">
    <source>
        <dbReference type="ARBA" id="ARBA00022741"/>
    </source>
</evidence>
<evidence type="ECO:0000256" key="5">
    <source>
        <dbReference type="ARBA" id="ARBA00022840"/>
    </source>
</evidence>
<dbReference type="Proteomes" id="UP001732720">
    <property type="component" value="Chromosome 2"/>
</dbReference>
<dbReference type="GeneID" id="109674960"/>
<sequence length="549" mass="59147">MQKRVPSVQELPKRLWPGPEENPRSSRGRQQPLLKSMTAVQTLASIIRSCYGPHGRQKLLVAANGETVCTGHAAAILRALQLEHPAAQFVREAAQTQVENSGDGTAFVVLLTEALLEQAEHLLQAGLPHTQLQEAYGMAMAEVLTTLPALAIRSLGPLEDPSWALHSVVNTHSLFHTNHLTKLVAHVCWASKGPDGSFKPERIGVCLLRGGTLEDSCILPGLAMSGKTCGQMTEVLTGARVALFHCSFGPTSLNAPAVARFSSPTDLANFRKGSDEALERQVAQLTTAGINVVAVWGKVDIKALILADKHGIMVIEAQSRKEMVYLSEVLGIPLLSYLLPPREPGKCKKVYKQEVGDSNAVVFEWEHADAPVLTLVLRGPTTEGLRGAQQAVYQGIDAYFQLCQDPRLLPGAGATEMALARMLSDKGSKMEGPNGPAFLAFARALRCCPKILAENAGLVVSRVMAQMNGIHQTGNFVIGVGAEGIINVAQEGVWDTLMTKAQGFRAVAEVVMQLMTVDEIVVARKTPSPASVESKGHLSSEKKKYLRKY</sequence>
<dbReference type="Gene3D" id="1.10.560.10">
    <property type="entry name" value="GroEL-like equatorial domain"/>
    <property type="match status" value="1"/>
</dbReference>
<gene>
    <name evidence="9" type="primary">Cct8l2</name>
</gene>
<evidence type="ECO:0000256" key="6">
    <source>
        <dbReference type="ARBA" id="ARBA00023186"/>
    </source>
</evidence>
<keyword evidence="4 7" id="KW-0547">Nucleotide-binding</keyword>
<accession>A0A8B7TKB0</accession>
<dbReference type="InterPro" id="IPR027413">
    <property type="entry name" value="GROEL-like_equatorial_sf"/>
</dbReference>
<dbReference type="CTD" id="150160"/>
<dbReference type="KEGG" id="ccan:109674960"/>
<dbReference type="AlphaFoldDB" id="A0A8B7TKB0"/>
<dbReference type="OrthoDB" id="1748577at2759"/>
<dbReference type="InterPro" id="IPR002194">
    <property type="entry name" value="Chaperonin_TCP-1_CS"/>
</dbReference>
<keyword evidence="3" id="KW-0963">Cytoplasm</keyword>
<evidence type="ECO:0000256" key="2">
    <source>
        <dbReference type="ARBA" id="ARBA00008020"/>
    </source>
</evidence>
<proteinExistence type="inferred from homology"/>
<dbReference type="GO" id="GO:0005737">
    <property type="term" value="C:cytoplasm"/>
    <property type="evidence" value="ECO:0007669"/>
    <property type="project" value="UniProtKB-SubCell"/>
</dbReference>
<dbReference type="GO" id="GO:0016887">
    <property type="term" value="F:ATP hydrolysis activity"/>
    <property type="evidence" value="ECO:0007669"/>
    <property type="project" value="InterPro"/>
</dbReference>
<evidence type="ECO:0000313" key="9">
    <source>
        <dbReference type="RefSeq" id="XP_020007401.1"/>
    </source>
</evidence>
<dbReference type="InterPro" id="IPR027409">
    <property type="entry name" value="GroEL-like_apical_dom_sf"/>
</dbReference>
<dbReference type="InterPro" id="IPR017998">
    <property type="entry name" value="Chaperone_TCP-1"/>
</dbReference>
<evidence type="ECO:0000256" key="3">
    <source>
        <dbReference type="ARBA" id="ARBA00022490"/>
    </source>
</evidence>
<dbReference type="SUPFAM" id="SSF48592">
    <property type="entry name" value="GroEL equatorial domain-like"/>
    <property type="match status" value="1"/>
</dbReference>
<dbReference type="Gene3D" id="3.30.260.10">
    <property type="entry name" value="TCP-1-like chaperonin intermediate domain"/>
    <property type="match status" value="1"/>
</dbReference>
<dbReference type="GO" id="GO:0140662">
    <property type="term" value="F:ATP-dependent protein folding chaperone"/>
    <property type="evidence" value="ECO:0007669"/>
    <property type="project" value="InterPro"/>
</dbReference>
<protein>
    <submittedName>
        <fullName evidence="9">LOW QUALITY PROTEIN: T-complex protein 1 subunit theta-like 2</fullName>
    </submittedName>
</protein>
<dbReference type="SUPFAM" id="SSF52029">
    <property type="entry name" value="GroEL apical domain-like"/>
    <property type="match status" value="1"/>
</dbReference>
<evidence type="ECO:0000256" key="1">
    <source>
        <dbReference type="ARBA" id="ARBA00004496"/>
    </source>
</evidence>
<keyword evidence="6 7" id="KW-0143">Chaperone</keyword>
<dbReference type="GO" id="GO:0051082">
    <property type="term" value="F:unfolded protein binding"/>
    <property type="evidence" value="ECO:0007669"/>
    <property type="project" value="InterPro"/>
</dbReference>
<organism evidence="9">
    <name type="scientific">Castor canadensis</name>
    <name type="common">American beaver</name>
    <dbReference type="NCBI Taxonomy" id="51338"/>
    <lineage>
        <taxon>Eukaryota</taxon>
        <taxon>Metazoa</taxon>
        <taxon>Chordata</taxon>
        <taxon>Craniata</taxon>
        <taxon>Vertebrata</taxon>
        <taxon>Euteleostomi</taxon>
        <taxon>Mammalia</taxon>
        <taxon>Eutheria</taxon>
        <taxon>Euarchontoglires</taxon>
        <taxon>Glires</taxon>
        <taxon>Rodentia</taxon>
        <taxon>Castorimorpha</taxon>
        <taxon>Castoridae</taxon>
        <taxon>Castor</taxon>
    </lineage>
</organism>
<evidence type="ECO:0000256" key="7">
    <source>
        <dbReference type="RuleBase" id="RU004187"/>
    </source>
</evidence>
<comment type="subcellular location">
    <subcellularLocation>
        <location evidence="1">Cytoplasm</location>
    </subcellularLocation>
</comment>
<keyword evidence="5 7" id="KW-0067">ATP-binding</keyword>
<comment type="similarity">
    <text evidence="2 7">Belongs to the TCP-1 chaperonin family.</text>
</comment>
<dbReference type="Pfam" id="PF00118">
    <property type="entry name" value="Cpn60_TCP1"/>
    <property type="match status" value="1"/>
</dbReference>
<name>A0A8B7TKB0_CASCN</name>
<dbReference type="InterPro" id="IPR027410">
    <property type="entry name" value="TCP-1-like_intermed_sf"/>
</dbReference>
<dbReference type="RefSeq" id="XP_020007401.1">
    <property type="nucleotide sequence ID" value="XM_020151812.1"/>
</dbReference>
<dbReference type="InterPro" id="IPR002423">
    <property type="entry name" value="Cpn60/GroEL/TCP-1"/>
</dbReference>
<evidence type="ECO:0000313" key="8">
    <source>
        <dbReference type="Proteomes" id="UP001732720"/>
    </source>
</evidence>
<dbReference type="Gene3D" id="3.50.7.10">
    <property type="entry name" value="GroEL"/>
    <property type="match status" value="1"/>
</dbReference>
<keyword evidence="8" id="KW-1185">Reference proteome</keyword>
<dbReference type="PANTHER" id="PTHR11353">
    <property type="entry name" value="CHAPERONIN"/>
    <property type="match status" value="1"/>
</dbReference>
<dbReference type="PROSITE" id="PS00750">
    <property type="entry name" value="TCP1_1"/>
    <property type="match status" value="1"/>
</dbReference>
<reference evidence="9" key="1">
    <citation type="submission" date="2025-08" db="UniProtKB">
        <authorList>
            <consortium name="RefSeq"/>
        </authorList>
    </citation>
    <scope>IDENTIFICATION</scope>
    <source>
        <tissue evidence="9">Leukocyte</tissue>
    </source>
</reference>
<dbReference type="FunFam" id="3.50.7.10:FF:000008">
    <property type="entry name" value="T-complex protein 1 subunit theta"/>
    <property type="match status" value="1"/>
</dbReference>
<dbReference type="PRINTS" id="PR00304">
    <property type="entry name" value="TCOMPLEXTCP1"/>
</dbReference>